<name>A0A542EEL1_9MICO</name>
<gene>
    <name evidence="4" type="ORF">FB459_1205</name>
</gene>
<comment type="caution">
    <text evidence="4">The sequence shown here is derived from an EMBL/GenBank/DDBJ whole genome shotgun (WGS) entry which is preliminary data.</text>
</comment>
<dbReference type="Proteomes" id="UP000320806">
    <property type="component" value="Unassembled WGS sequence"/>
</dbReference>
<protein>
    <submittedName>
        <fullName evidence="4">Uncharacterized protein</fullName>
    </submittedName>
</protein>
<proteinExistence type="predicted"/>
<dbReference type="InterPro" id="IPR041916">
    <property type="entry name" value="Anti_sigma_zinc_sf"/>
</dbReference>
<keyword evidence="1" id="KW-0805">Transcription regulation</keyword>
<sequence>MICPEHDVLVDYVDAVLDAKTATVLERHLVACQCCRSKVAAERDLIGRMRGVPANAPRGDSDFMAGLLSLGDLPTQPMPARRSSSKSPATIPCHAPAQYVSARKPIGIAALAVVGCISAAVVAIHAPVQSGTPARMPVMRSQPATGQAPMARVIGFEQNAPGSPRP</sequence>
<evidence type="ECO:0000256" key="2">
    <source>
        <dbReference type="ARBA" id="ARBA00023163"/>
    </source>
</evidence>
<keyword evidence="5" id="KW-1185">Reference proteome</keyword>
<evidence type="ECO:0000256" key="1">
    <source>
        <dbReference type="ARBA" id="ARBA00023015"/>
    </source>
</evidence>
<dbReference type="EMBL" id="VFMO01000001">
    <property type="protein sequence ID" value="TQJ13771.1"/>
    <property type="molecule type" value="Genomic_DNA"/>
</dbReference>
<evidence type="ECO:0000313" key="5">
    <source>
        <dbReference type="Proteomes" id="UP000320806"/>
    </source>
</evidence>
<keyword evidence="2" id="KW-0804">Transcription</keyword>
<keyword evidence="3" id="KW-1133">Transmembrane helix</keyword>
<dbReference type="Gene3D" id="1.10.10.1320">
    <property type="entry name" value="Anti-sigma factor, zinc-finger domain"/>
    <property type="match status" value="1"/>
</dbReference>
<reference evidence="4 5" key="1">
    <citation type="submission" date="2019-06" db="EMBL/GenBank/DDBJ databases">
        <title>Sequencing the genomes of 1000 actinobacteria strains.</title>
        <authorList>
            <person name="Klenk H.-P."/>
        </authorList>
    </citation>
    <scope>NUCLEOTIDE SEQUENCE [LARGE SCALE GENOMIC DNA]</scope>
    <source>
        <strain evidence="4 5">DSM 19828</strain>
    </source>
</reference>
<evidence type="ECO:0000313" key="4">
    <source>
        <dbReference type="EMBL" id="TQJ13771.1"/>
    </source>
</evidence>
<keyword evidence="3" id="KW-0472">Membrane</keyword>
<dbReference type="OrthoDB" id="5148815at2"/>
<keyword evidence="3" id="KW-0812">Transmembrane</keyword>
<dbReference type="RefSeq" id="WP_129627093.1">
    <property type="nucleotide sequence ID" value="NZ_BAABCI010000002.1"/>
</dbReference>
<organism evidence="4 5">
    <name type="scientific">Yimella lutea</name>
    <dbReference type="NCBI Taxonomy" id="587872"/>
    <lineage>
        <taxon>Bacteria</taxon>
        <taxon>Bacillati</taxon>
        <taxon>Actinomycetota</taxon>
        <taxon>Actinomycetes</taxon>
        <taxon>Micrococcales</taxon>
        <taxon>Dermacoccaceae</taxon>
        <taxon>Yimella</taxon>
    </lineage>
</organism>
<dbReference type="AlphaFoldDB" id="A0A542EEL1"/>
<evidence type="ECO:0000256" key="3">
    <source>
        <dbReference type="SAM" id="Phobius"/>
    </source>
</evidence>
<accession>A0A542EEL1</accession>
<feature type="transmembrane region" description="Helical" evidence="3">
    <location>
        <begin position="106"/>
        <end position="128"/>
    </location>
</feature>